<feature type="region of interest" description="Disordered" evidence="1">
    <location>
        <begin position="328"/>
        <end position="349"/>
    </location>
</feature>
<feature type="compositionally biased region" description="Basic and acidic residues" evidence="1">
    <location>
        <begin position="328"/>
        <end position="338"/>
    </location>
</feature>
<dbReference type="AlphaFoldDB" id="R7YN05"/>
<keyword evidence="3" id="KW-1185">Reference proteome</keyword>
<dbReference type="eggNOG" id="ENOG502S1AX">
    <property type="taxonomic scope" value="Eukaryota"/>
</dbReference>
<dbReference type="HOGENOM" id="CLU_032494_2_1_1"/>
<proteinExistence type="predicted"/>
<dbReference type="OMA" id="LFEWTRF"/>
<organism evidence="2 3">
    <name type="scientific">Coniosporium apollinis (strain CBS 100218)</name>
    <name type="common">Rock-inhabiting black yeast</name>
    <dbReference type="NCBI Taxonomy" id="1168221"/>
    <lineage>
        <taxon>Eukaryota</taxon>
        <taxon>Fungi</taxon>
        <taxon>Dikarya</taxon>
        <taxon>Ascomycota</taxon>
        <taxon>Pezizomycotina</taxon>
        <taxon>Dothideomycetes</taxon>
        <taxon>Dothideomycetes incertae sedis</taxon>
        <taxon>Coniosporium</taxon>
    </lineage>
</organism>
<protein>
    <submittedName>
        <fullName evidence="2">Uncharacterized protein</fullName>
    </submittedName>
</protein>
<sequence>MGGNAFSQGDDALSTPRMPPELYFKLKREYQETLQQFYNEVRCPQEVPDKPDHGDIDFLVAGLKHGCVRDDVAVGLRAERWTKTHPAVSYAVPLAGTDDQYVQVDLLECPPDMLDWDVFMKSYGDLWQIFGHTLRNLGFTANVKGFHLRIPEIEARNQKESMLLLTKDPDAVMAFLGLDANKWHGRSTLGQGPAGFTSVEDIFEWCTSGRFFSLEFLNDKREKSNDRRRLKQRSMFASFLNEWLPARPELRVEDLKWTRQEILKLALSAFNQQKEYEKMMHTHDIMLREDALWEEVRRVVPKQGDQLNLVLRALKRWVQFENGKPELRHEADMHDENRPPWASTVDEEDQEGLVNWVQENWERVKDKEKSRISQAKRERRESGQAVSLV</sequence>
<evidence type="ECO:0000313" key="2">
    <source>
        <dbReference type="EMBL" id="EON63021.1"/>
    </source>
</evidence>
<feature type="region of interest" description="Disordered" evidence="1">
    <location>
        <begin position="367"/>
        <end position="389"/>
    </location>
</feature>
<dbReference type="STRING" id="1168221.R7YN05"/>
<reference evidence="3" key="1">
    <citation type="submission" date="2012-06" db="EMBL/GenBank/DDBJ databases">
        <title>The genome sequence of Coniosporium apollinis CBS 100218.</title>
        <authorList>
            <consortium name="The Broad Institute Genome Sequencing Platform"/>
            <person name="Cuomo C."/>
            <person name="Gorbushina A."/>
            <person name="Noack S."/>
            <person name="Walker B."/>
            <person name="Young S.K."/>
            <person name="Zeng Q."/>
            <person name="Gargeya S."/>
            <person name="Fitzgerald M."/>
            <person name="Haas B."/>
            <person name="Abouelleil A."/>
            <person name="Alvarado L."/>
            <person name="Arachchi H.M."/>
            <person name="Berlin A.M."/>
            <person name="Chapman S.B."/>
            <person name="Goldberg J."/>
            <person name="Griggs A."/>
            <person name="Gujja S."/>
            <person name="Hansen M."/>
            <person name="Howarth C."/>
            <person name="Imamovic A."/>
            <person name="Larimer J."/>
            <person name="McCowan C."/>
            <person name="Montmayeur A."/>
            <person name="Murphy C."/>
            <person name="Neiman D."/>
            <person name="Pearson M."/>
            <person name="Priest M."/>
            <person name="Roberts A."/>
            <person name="Saif S."/>
            <person name="Shea T."/>
            <person name="Sisk P."/>
            <person name="Sykes S."/>
            <person name="Wortman J."/>
            <person name="Nusbaum C."/>
            <person name="Birren B."/>
        </authorList>
    </citation>
    <scope>NUCLEOTIDE SEQUENCE [LARGE SCALE GENOMIC DNA]</scope>
    <source>
        <strain evidence="3">CBS 100218</strain>
    </source>
</reference>
<dbReference type="Proteomes" id="UP000016924">
    <property type="component" value="Unassembled WGS sequence"/>
</dbReference>
<feature type="compositionally biased region" description="Basic and acidic residues" evidence="1">
    <location>
        <begin position="367"/>
        <end position="382"/>
    </location>
</feature>
<evidence type="ECO:0000313" key="3">
    <source>
        <dbReference type="Proteomes" id="UP000016924"/>
    </source>
</evidence>
<dbReference type="GeneID" id="19899558"/>
<dbReference type="EMBL" id="JH767561">
    <property type="protein sequence ID" value="EON63021.1"/>
    <property type="molecule type" value="Genomic_DNA"/>
</dbReference>
<name>R7YN05_CONA1</name>
<gene>
    <name evidence="2" type="ORF">W97_02247</name>
</gene>
<dbReference type="OrthoDB" id="4708870at2759"/>
<evidence type="ECO:0000256" key="1">
    <source>
        <dbReference type="SAM" id="MobiDB-lite"/>
    </source>
</evidence>
<accession>R7YN05</accession>
<dbReference type="RefSeq" id="XP_007778338.1">
    <property type="nucleotide sequence ID" value="XM_007780148.1"/>
</dbReference>